<dbReference type="RefSeq" id="WP_330795803.1">
    <property type="nucleotide sequence ID" value="NZ_JAZEWV010000011.1"/>
</dbReference>
<feature type="domain" description="ARB-07466-like C-terminal" evidence="3">
    <location>
        <begin position="233"/>
        <end position="286"/>
    </location>
</feature>
<comment type="caution">
    <text evidence="4">The sequence shown here is derived from an EMBL/GenBank/DDBJ whole genome shotgun (WGS) entry which is preliminary data.</text>
</comment>
<dbReference type="EMBL" id="JAZEWV010000011">
    <property type="protein sequence ID" value="MEE4543407.1"/>
    <property type="molecule type" value="Genomic_DNA"/>
</dbReference>
<dbReference type="InterPro" id="IPR058593">
    <property type="entry name" value="ARB_07466-like_C"/>
</dbReference>
<feature type="region of interest" description="Disordered" evidence="1">
    <location>
        <begin position="272"/>
        <end position="295"/>
    </location>
</feature>
<proteinExistence type="predicted"/>
<accession>A0ABU7PC74</accession>
<feature type="transmembrane region" description="Helical" evidence="2">
    <location>
        <begin position="16"/>
        <end position="36"/>
    </location>
</feature>
<keyword evidence="2" id="KW-0812">Transmembrane</keyword>
<evidence type="ECO:0000256" key="2">
    <source>
        <dbReference type="SAM" id="Phobius"/>
    </source>
</evidence>
<evidence type="ECO:0000259" key="3">
    <source>
        <dbReference type="Pfam" id="PF26571"/>
    </source>
</evidence>
<gene>
    <name evidence="4" type="ORF">V2S66_15680</name>
</gene>
<organism evidence="4 5">
    <name type="scientific">Actinacidiphila polyblastidii</name>
    <dbReference type="NCBI Taxonomy" id="3110430"/>
    <lineage>
        <taxon>Bacteria</taxon>
        <taxon>Bacillati</taxon>
        <taxon>Actinomycetota</taxon>
        <taxon>Actinomycetes</taxon>
        <taxon>Kitasatosporales</taxon>
        <taxon>Streptomycetaceae</taxon>
        <taxon>Actinacidiphila</taxon>
    </lineage>
</organism>
<protein>
    <submittedName>
        <fullName evidence="4">Heavy metal transporter</fullName>
    </submittedName>
</protein>
<dbReference type="Pfam" id="PF26571">
    <property type="entry name" value="VldE"/>
    <property type="match status" value="1"/>
</dbReference>
<keyword evidence="2" id="KW-1133">Transmembrane helix</keyword>
<name>A0ABU7PC74_9ACTN</name>
<keyword evidence="2" id="KW-0472">Membrane</keyword>
<evidence type="ECO:0000256" key="1">
    <source>
        <dbReference type="SAM" id="MobiDB-lite"/>
    </source>
</evidence>
<keyword evidence="5" id="KW-1185">Reference proteome</keyword>
<evidence type="ECO:0000313" key="4">
    <source>
        <dbReference type="EMBL" id="MEE4543407.1"/>
    </source>
</evidence>
<dbReference type="Proteomes" id="UP001344658">
    <property type="component" value="Unassembled WGS sequence"/>
</dbReference>
<evidence type="ECO:0000313" key="5">
    <source>
        <dbReference type="Proteomes" id="UP001344658"/>
    </source>
</evidence>
<sequence>MPSSSRPPGQGKGCGLRFFTAIVVLLGVGVFLAYHFTNNAPPGAGCTVKADAGELKLTPDQASNAATIAAVAASRGLPERALTIALATSLQESRLENLDHGDRDSLGLFQQRPSQGWGSATQIMDPVHAANSFFTSLVKIDGYTRLPVTVAAQRVQKSGYPEAYAQHEADATLLSAALTGRHPAALSCTTGADTAYSAGGRLGDPRKVTARLSREFGARVRPREDTLPRTVAVPAGGGTQRGWELAQWAVAHAHDLRVEQVTFGGMRWQAARSGAGWQRQPDSGGKGATASAAAGTAAGDGLVRITVAR</sequence>
<reference evidence="4 5" key="1">
    <citation type="submission" date="2023-12" db="EMBL/GenBank/DDBJ databases">
        <title>Streptomyces sp. V4-01.</title>
        <authorList>
            <person name="Somphong A."/>
            <person name="Phongsopitanun W."/>
        </authorList>
    </citation>
    <scope>NUCLEOTIDE SEQUENCE [LARGE SCALE GENOMIC DNA]</scope>
    <source>
        <strain evidence="4 5">V4-01</strain>
    </source>
</reference>